<dbReference type="InterPro" id="IPR011989">
    <property type="entry name" value="ARM-like"/>
</dbReference>
<dbReference type="GO" id="GO:0016829">
    <property type="term" value="F:lyase activity"/>
    <property type="evidence" value="ECO:0007669"/>
    <property type="project" value="UniProtKB-KW"/>
</dbReference>
<dbReference type="GO" id="GO:0030089">
    <property type="term" value="C:phycobilisome"/>
    <property type="evidence" value="ECO:0007669"/>
    <property type="project" value="UniProtKB-KW"/>
</dbReference>
<gene>
    <name evidence="3" type="ordered locus">Tery_0995</name>
</gene>
<dbReference type="KEGG" id="ter:Tery_0995"/>
<evidence type="ECO:0000256" key="1">
    <source>
        <dbReference type="ARBA" id="ARBA00022549"/>
    </source>
</evidence>
<dbReference type="GO" id="GO:0016491">
    <property type="term" value="F:oxidoreductase activity"/>
    <property type="evidence" value="ECO:0007669"/>
    <property type="project" value="TreeGrafter"/>
</dbReference>
<organism evidence="3">
    <name type="scientific">Trichodesmium erythraeum (strain IMS101)</name>
    <dbReference type="NCBI Taxonomy" id="203124"/>
    <lineage>
        <taxon>Bacteria</taxon>
        <taxon>Bacillati</taxon>
        <taxon>Cyanobacteriota</taxon>
        <taxon>Cyanophyceae</taxon>
        <taxon>Oscillatoriophycideae</taxon>
        <taxon>Oscillatoriales</taxon>
        <taxon>Microcoleaceae</taxon>
        <taxon>Trichodesmium</taxon>
    </lineage>
</organism>
<sequence length="203" mass="22082">MTEPSLFEQLKYPDPGLRDQAMREITETRDETTIPRLMRILAEENTVYRRAAVKTLGAIGIDTIPLLVDSLLKSDNSTIRSSCAKALAQIAYNYKDIPFPSEGIKGLKEGLNDSHPVVQITSAMALGVIGVPALDTLLEVLDQTDNVGLAVAIINAVSSIDDDRSIEILTKLGNDESADTYVREVANGALSRLDMLKFKSHPG</sequence>
<keyword evidence="3" id="KW-0456">Lyase</keyword>
<keyword evidence="1" id="KW-0042">Antenna complex</keyword>
<dbReference type="OrthoDB" id="424041at2"/>
<dbReference type="STRING" id="203124.Tery_0995"/>
<dbReference type="HOGENOM" id="CLU_109847_0_0_3"/>
<name>Q117F1_TRIEI</name>
<keyword evidence="2" id="KW-0605">Phycobilisome</keyword>
<dbReference type="InterPro" id="IPR016024">
    <property type="entry name" value="ARM-type_fold"/>
</dbReference>
<dbReference type="eggNOG" id="COG1413">
    <property type="taxonomic scope" value="Bacteria"/>
</dbReference>
<protein>
    <submittedName>
        <fullName evidence="3">PBS lyase HEAT-like repeat</fullName>
    </submittedName>
</protein>
<dbReference type="Gene3D" id="1.25.10.10">
    <property type="entry name" value="Leucine-rich Repeat Variant"/>
    <property type="match status" value="1"/>
</dbReference>
<dbReference type="RefSeq" id="WP_011610760.1">
    <property type="nucleotide sequence ID" value="NC_008312.1"/>
</dbReference>
<dbReference type="AlphaFoldDB" id="Q117F1"/>
<dbReference type="PANTHER" id="PTHR12697:SF5">
    <property type="entry name" value="DEOXYHYPUSINE HYDROXYLASE"/>
    <property type="match status" value="1"/>
</dbReference>
<proteinExistence type="predicted"/>
<evidence type="ECO:0000313" key="3">
    <source>
        <dbReference type="EMBL" id="ABG50373.1"/>
    </source>
</evidence>
<dbReference type="SUPFAM" id="SSF48371">
    <property type="entry name" value="ARM repeat"/>
    <property type="match status" value="1"/>
</dbReference>
<dbReference type="Pfam" id="PF13646">
    <property type="entry name" value="HEAT_2"/>
    <property type="match status" value="2"/>
</dbReference>
<reference evidence="3" key="1">
    <citation type="submission" date="2006-06" db="EMBL/GenBank/DDBJ databases">
        <title>Complete sequence of Trichodesmium erythraeum IMS101.</title>
        <authorList>
            <consortium name="US DOE Joint Genome Institute"/>
            <person name="Copeland A."/>
            <person name="Lucas S."/>
            <person name="Lapidus A."/>
            <person name="Barry K."/>
            <person name="Detter J.C."/>
            <person name="Glavina del Rio T."/>
            <person name="Hammon N."/>
            <person name="Israni S."/>
            <person name="Dalin E."/>
            <person name="Tice H."/>
            <person name="Pitluck S."/>
            <person name="Kiss H."/>
            <person name="Munk A.C."/>
            <person name="Brettin T."/>
            <person name="Bruce D."/>
            <person name="Han C."/>
            <person name="Tapia R."/>
            <person name="Gilna P."/>
            <person name="Schmutz J."/>
            <person name="Larimer F."/>
            <person name="Land M."/>
            <person name="Hauser L."/>
            <person name="Kyrpides N."/>
            <person name="Kim E."/>
            <person name="Richardson P."/>
        </authorList>
    </citation>
    <scope>NUCLEOTIDE SEQUENCE [LARGE SCALE GENOMIC DNA]</scope>
    <source>
        <strain evidence="3">IMS101</strain>
    </source>
</reference>
<accession>Q117F1</accession>
<evidence type="ECO:0000256" key="2">
    <source>
        <dbReference type="ARBA" id="ARBA00022738"/>
    </source>
</evidence>
<dbReference type="PANTHER" id="PTHR12697">
    <property type="entry name" value="PBS LYASE HEAT-LIKE PROTEIN"/>
    <property type="match status" value="1"/>
</dbReference>
<dbReference type="EMBL" id="CP000393">
    <property type="protein sequence ID" value="ABG50373.1"/>
    <property type="molecule type" value="Genomic_DNA"/>
</dbReference>